<evidence type="ECO:0000256" key="1">
    <source>
        <dbReference type="SAM" id="SignalP"/>
    </source>
</evidence>
<dbReference type="SUPFAM" id="SSF49562">
    <property type="entry name" value="C2 domain (Calcium/lipid-binding domain, CaLB)"/>
    <property type="match status" value="1"/>
</dbReference>
<feature type="domain" description="C2" evidence="2">
    <location>
        <begin position="66"/>
        <end position="203"/>
    </location>
</feature>
<gene>
    <name evidence="3" type="ORF">RDWZM_004283</name>
</gene>
<evidence type="ECO:0000259" key="2">
    <source>
        <dbReference type="PROSITE" id="PS50004"/>
    </source>
</evidence>
<protein>
    <recommendedName>
        <fullName evidence="2">C2 domain-containing protein</fullName>
    </recommendedName>
</protein>
<dbReference type="PROSITE" id="PS50004">
    <property type="entry name" value="C2"/>
    <property type="match status" value="1"/>
</dbReference>
<evidence type="ECO:0000313" key="3">
    <source>
        <dbReference type="EMBL" id="KAJ6225738.1"/>
    </source>
</evidence>
<feature type="chain" id="PRO_5040126459" description="C2 domain-containing protein" evidence="1">
    <location>
        <begin position="23"/>
        <end position="224"/>
    </location>
</feature>
<dbReference type="Proteomes" id="UP001142055">
    <property type="component" value="Chromosome 1"/>
</dbReference>
<dbReference type="CDD" id="cd00030">
    <property type="entry name" value="C2"/>
    <property type="match status" value="1"/>
</dbReference>
<dbReference type="InterPro" id="IPR035892">
    <property type="entry name" value="C2_domain_sf"/>
</dbReference>
<name>A0A9Q0MGS2_BLOTA</name>
<dbReference type="AlphaFoldDB" id="A0A9Q0MGS2"/>
<organism evidence="3 4">
    <name type="scientific">Blomia tropicalis</name>
    <name type="common">Mite</name>
    <dbReference type="NCBI Taxonomy" id="40697"/>
    <lineage>
        <taxon>Eukaryota</taxon>
        <taxon>Metazoa</taxon>
        <taxon>Ecdysozoa</taxon>
        <taxon>Arthropoda</taxon>
        <taxon>Chelicerata</taxon>
        <taxon>Arachnida</taxon>
        <taxon>Acari</taxon>
        <taxon>Acariformes</taxon>
        <taxon>Sarcoptiformes</taxon>
        <taxon>Astigmata</taxon>
        <taxon>Glycyphagoidea</taxon>
        <taxon>Echimyopodidae</taxon>
        <taxon>Blomia</taxon>
    </lineage>
</organism>
<dbReference type="Gene3D" id="2.60.40.150">
    <property type="entry name" value="C2 domain"/>
    <property type="match status" value="1"/>
</dbReference>
<feature type="signal peptide" evidence="1">
    <location>
        <begin position="1"/>
        <end position="22"/>
    </location>
</feature>
<reference evidence="3" key="1">
    <citation type="submission" date="2022-12" db="EMBL/GenBank/DDBJ databases">
        <title>Genome assemblies of Blomia tropicalis.</title>
        <authorList>
            <person name="Cui Y."/>
        </authorList>
    </citation>
    <scope>NUCLEOTIDE SEQUENCE</scope>
    <source>
        <tissue evidence="3">Adult mites</tissue>
    </source>
</reference>
<dbReference type="Pfam" id="PF00168">
    <property type="entry name" value="C2"/>
    <property type="match status" value="1"/>
</dbReference>
<dbReference type="OMA" id="INCRITW"/>
<accession>A0A9Q0MGS2</accession>
<keyword evidence="4" id="KW-1185">Reference proteome</keyword>
<comment type="caution">
    <text evidence="3">The sequence shown here is derived from an EMBL/GenBank/DDBJ whole genome shotgun (WGS) entry which is preliminary data.</text>
</comment>
<proteinExistence type="predicted"/>
<keyword evidence="1" id="KW-0732">Signal</keyword>
<dbReference type="InterPro" id="IPR000008">
    <property type="entry name" value="C2_dom"/>
</dbReference>
<sequence>MKSQIILSICFVATCTKASTEAEEQCRTIHHTDVDAEDTRYFNEKCLLNCNVHGKIWSHFLNENGPCGPPGYGMICNDGSCIKADQAHGHIGHIDIEIKSASFSRAVNAYAMVSIFNSTNEMTLPIQDRSSATTCKTSVITNSDYPHWNSICTGSDALRFVEQSRVIFEVFDNFNGDRQTFLGGASITIPQLLSHGDNNKQLHLALSGGLIASQINCRITWTPI</sequence>
<evidence type="ECO:0000313" key="4">
    <source>
        <dbReference type="Proteomes" id="UP001142055"/>
    </source>
</evidence>
<dbReference type="EMBL" id="JAPWDV010000001">
    <property type="protein sequence ID" value="KAJ6225738.1"/>
    <property type="molecule type" value="Genomic_DNA"/>
</dbReference>
<dbReference type="SMART" id="SM00239">
    <property type="entry name" value="C2"/>
    <property type="match status" value="1"/>
</dbReference>